<accession>A0A226D9Z8</accession>
<name>A0A226D9Z8_FOLCA</name>
<proteinExistence type="predicted"/>
<dbReference type="AlphaFoldDB" id="A0A226D9Z8"/>
<evidence type="ECO:0000313" key="2">
    <source>
        <dbReference type="EMBL" id="OXA41557.1"/>
    </source>
</evidence>
<dbReference type="EMBL" id="LNIX01000029">
    <property type="protein sequence ID" value="OXA41557.1"/>
    <property type="molecule type" value="Genomic_DNA"/>
</dbReference>
<sequence length="230" mass="26325">MYLNLPQHKNRARNTLYLVTHGGSIKGPSIYEFSTSGLNITREVTLPVLEGYQDFFKGGCALVKRDRSILFFGTWMHPNRYDVAVEYDIKRGKTQLVQTPRMGAWRGSAFSAAGDSKGNVYLFSTYAEEDGSYRTGFYYYDTRRNETAFIDVSGTSGGPSERLILTTTFYAEKLKRLYIFGGTFEFAEFKDEIWYVDVSRLTDKNKRSEYERGPFQGKIGPLGSREQDEE</sequence>
<gene>
    <name evidence="2" type="ORF">Fcan01_23693</name>
</gene>
<keyword evidence="3" id="KW-1185">Reference proteome</keyword>
<feature type="region of interest" description="Disordered" evidence="1">
    <location>
        <begin position="210"/>
        <end position="230"/>
    </location>
</feature>
<dbReference type="SUPFAM" id="SSF117281">
    <property type="entry name" value="Kelch motif"/>
    <property type="match status" value="1"/>
</dbReference>
<protein>
    <submittedName>
        <fullName evidence="2">Uncharacterized protein</fullName>
    </submittedName>
</protein>
<evidence type="ECO:0000313" key="3">
    <source>
        <dbReference type="Proteomes" id="UP000198287"/>
    </source>
</evidence>
<dbReference type="Proteomes" id="UP000198287">
    <property type="component" value="Unassembled WGS sequence"/>
</dbReference>
<organism evidence="2 3">
    <name type="scientific">Folsomia candida</name>
    <name type="common">Springtail</name>
    <dbReference type="NCBI Taxonomy" id="158441"/>
    <lineage>
        <taxon>Eukaryota</taxon>
        <taxon>Metazoa</taxon>
        <taxon>Ecdysozoa</taxon>
        <taxon>Arthropoda</taxon>
        <taxon>Hexapoda</taxon>
        <taxon>Collembola</taxon>
        <taxon>Entomobryomorpha</taxon>
        <taxon>Isotomoidea</taxon>
        <taxon>Isotomidae</taxon>
        <taxon>Proisotominae</taxon>
        <taxon>Folsomia</taxon>
    </lineage>
</organism>
<dbReference type="InterPro" id="IPR015915">
    <property type="entry name" value="Kelch-typ_b-propeller"/>
</dbReference>
<reference evidence="2 3" key="1">
    <citation type="submission" date="2015-12" db="EMBL/GenBank/DDBJ databases">
        <title>The genome of Folsomia candida.</title>
        <authorList>
            <person name="Faddeeva A."/>
            <person name="Derks M.F."/>
            <person name="Anvar Y."/>
            <person name="Smit S."/>
            <person name="Van Straalen N."/>
            <person name="Roelofs D."/>
        </authorList>
    </citation>
    <scope>NUCLEOTIDE SEQUENCE [LARGE SCALE GENOMIC DNA]</scope>
    <source>
        <strain evidence="2 3">VU population</strain>
        <tissue evidence="2">Whole body</tissue>
    </source>
</reference>
<comment type="caution">
    <text evidence="2">The sequence shown here is derived from an EMBL/GenBank/DDBJ whole genome shotgun (WGS) entry which is preliminary data.</text>
</comment>
<dbReference type="Gene3D" id="2.120.10.80">
    <property type="entry name" value="Kelch-type beta propeller"/>
    <property type="match status" value="1"/>
</dbReference>
<evidence type="ECO:0000256" key="1">
    <source>
        <dbReference type="SAM" id="MobiDB-lite"/>
    </source>
</evidence>